<dbReference type="GO" id="GO:0004674">
    <property type="term" value="F:protein serine/threonine kinase activity"/>
    <property type="evidence" value="ECO:0007669"/>
    <property type="project" value="UniProtKB-KW"/>
</dbReference>
<dbReference type="InterPro" id="IPR003368">
    <property type="entry name" value="POMP_repeat"/>
</dbReference>
<feature type="transmembrane region" description="Helical" evidence="18">
    <location>
        <begin position="28"/>
        <end position="49"/>
    </location>
</feature>
<keyword evidence="8" id="KW-0732">Signal</keyword>
<evidence type="ECO:0000256" key="7">
    <source>
        <dbReference type="ARBA" id="ARBA00022679"/>
    </source>
</evidence>
<keyword evidence="9" id="KW-0547">Nucleotide-binding</keyword>
<evidence type="ECO:0000256" key="17">
    <source>
        <dbReference type="PIRSR" id="PIRSR000615-3"/>
    </source>
</evidence>
<keyword evidence="12 18" id="KW-0472">Membrane</keyword>
<name>A0A6A5CDK6_NAEFO</name>
<evidence type="ECO:0000313" key="21">
    <source>
        <dbReference type="Proteomes" id="UP000444721"/>
    </source>
</evidence>
<reference evidence="20 21" key="1">
    <citation type="journal article" date="2019" name="Sci. Rep.">
        <title>Nanopore sequencing improves the draft genome of the human pathogenic amoeba Naegleria fowleri.</title>
        <authorList>
            <person name="Liechti N."/>
            <person name="Schurch N."/>
            <person name="Bruggmann R."/>
            <person name="Wittwer M."/>
        </authorList>
    </citation>
    <scope>NUCLEOTIDE SEQUENCE [LARGE SCALE GENOMIC DNA]</scope>
    <source>
        <strain evidence="20 21">ATCC 30894</strain>
    </source>
</reference>
<evidence type="ECO:0000256" key="2">
    <source>
        <dbReference type="ARBA" id="ARBA00004442"/>
    </source>
</evidence>
<keyword evidence="6" id="KW-0723">Serine/threonine-protein kinase</keyword>
<dbReference type="EMBL" id="VFQX01000006">
    <property type="protein sequence ID" value="KAF0983379.1"/>
    <property type="molecule type" value="Genomic_DNA"/>
</dbReference>
<dbReference type="CDD" id="cd13999">
    <property type="entry name" value="STKc_MAP3K-like"/>
    <property type="match status" value="1"/>
</dbReference>
<feature type="domain" description="Protein kinase" evidence="19">
    <location>
        <begin position="892"/>
        <end position="1210"/>
    </location>
</feature>
<comment type="caution">
    <text evidence="20">The sequence shown here is derived from an EMBL/GenBank/DDBJ whole genome shotgun (WGS) entry which is preliminary data.</text>
</comment>
<dbReference type="Gene3D" id="1.10.510.10">
    <property type="entry name" value="Transferase(Phosphotransferase) domain 1"/>
    <property type="match status" value="2"/>
</dbReference>
<evidence type="ECO:0000256" key="12">
    <source>
        <dbReference type="ARBA" id="ARBA00023136"/>
    </source>
</evidence>
<dbReference type="FunFam" id="1.10.510.10:FF:001023">
    <property type="entry name" value="Os07g0541700 protein"/>
    <property type="match status" value="1"/>
</dbReference>
<dbReference type="PROSITE" id="PS50011">
    <property type="entry name" value="PROTEIN_KINASE_DOM"/>
    <property type="match status" value="1"/>
</dbReference>
<evidence type="ECO:0000259" key="19">
    <source>
        <dbReference type="PROSITE" id="PS50011"/>
    </source>
</evidence>
<evidence type="ECO:0000256" key="11">
    <source>
        <dbReference type="ARBA" id="ARBA00022840"/>
    </source>
</evidence>
<evidence type="ECO:0000256" key="5">
    <source>
        <dbReference type="ARBA" id="ARBA00022525"/>
    </source>
</evidence>
<feature type="transmembrane region" description="Helical" evidence="18">
    <location>
        <begin position="772"/>
        <end position="801"/>
    </location>
</feature>
<dbReference type="InterPro" id="IPR000719">
    <property type="entry name" value="Prot_kinase_dom"/>
</dbReference>
<sequence length="1211" mass="138771">MISHELDHHSLLDKSQWSSNRRSIHDGWLWLVFTLFILTINLTIFHTNLPFVSPSLNRVTPSIDSFLFNHYHLNNRNSHKTHRSWISSSPLAQLSNTSVLVKQSMKHHFKSLMLYVKFVNNNTNNISNSFETTIVNNNNCTLREFPCYSISQAFQVAEFLIQKEYQNDEWNANSTILQILLLRGGGDGIYGKSQCNLQTNYSFHEIIFQSPQEENEEGILWDCEDSHLFHRNSHYSMKMSFLNLHLLRTHVNGAIDQFYFRNVSMWNSHVMNECFWEIPIRVFFENCSMNQSSVICCASHVHILQSILEETMIRVPPGTNVTIQYSILNYFQFFKMDVRYAQYFDTSLEHFTIFHTQLSNSEMVIDEYDQTTFENLEFFGNNSIRVLYSYGSYFNNVLAIEGSLHLHFEGLNGVAIRNSIFDSIHCPFGKSVIIEVISCSALEMEFVTARGVKAPFLKTTRVQSVILKMLNFTNNSGGSCISSIAEDIAGSWIYIYGSSFRNNTCQECHGTACHLQAERIQIDGNQFLENHAYHGGAIYVKSSNLLTLSGTQFKQNVALHSGGALYVKDILQDMEFGMFSTCFNNTALYAGGCLFFENPILSHFLERRNVDMIGNHAMSYGSTIGTSLYNISYEFRVFYGSDTSYSLFTDQPELYLYPGQVLPKIELSIWNNGTEKVKFLPLPLECHLHDEEGHDGSIFLSYNNSNSNLDMSVKSLVIAAPHVKTLRMSISIQDDPIDQLFIDVLIHVEDCPPEMTLHTLPQGSFICSAKPYIPYGIVIPVAILCAIVIISVVLTLIYGLFKVMKNIFMRLKRLERKESAEKKMESKLIDKRVILMMGEDDFSTSNETTALLINSHTNGGRQEGHVHTASDNDRLPFSSLATRSWIIPIDQIEILKRIAEGGNGAVYLACWNGSKVALKTLKSEAVNWQLDQDDMNHESDEEFEREASLLGSIRHPNIVQFFGIILASSKKYMVVEYMERGSLDKLIYNAKHGIEKIDLFRKIDILLGIAKGMNYLHSLQPRGIIHRDLKPGNILLDRNFTSKICDFGLSKTLSNSCSKAATTNVGTLFYMANEMIETSSQYNHKVDVFSFAIVMWELFFEENPYLNASSQKLYKFIPSSHETGSFGVNVLFKVLKGERPIIPFRNEQEMQEWIEEFVKPHNEHIPLEKLCMITTQYVEMMKECWNANYLERPDFSEICKKLTELQHEWKR</sequence>
<feature type="binding site" evidence="17">
    <location>
        <position position="1046"/>
    </location>
    <ligand>
        <name>Mg(2+)</name>
        <dbReference type="ChEBI" id="CHEBI:18420"/>
    </ligand>
</feature>
<comment type="catalytic activity">
    <reaction evidence="15">
        <text>L-seryl-[protein] + ATP = O-phospho-L-seryl-[protein] + ADP + H(+)</text>
        <dbReference type="Rhea" id="RHEA:17989"/>
        <dbReference type="Rhea" id="RHEA-COMP:9863"/>
        <dbReference type="Rhea" id="RHEA-COMP:11604"/>
        <dbReference type="ChEBI" id="CHEBI:15378"/>
        <dbReference type="ChEBI" id="CHEBI:29999"/>
        <dbReference type="ChEBI" id="CHEBI:30616"/>
        <dbReference type="ChEBI" id="CHEBI:83421"/>
        <dbReference type="ChEBI" id="CHEBI:456216"/>
        <dbReference type="EC" id="2.7.11.1"/>
    </reaction>
</comment>
<dbReference type="PANTHER" id="PTHR44329">
    <property type="entry name" value="SERINE/THREONINE-PROTEIN KINASE TNNI3K-RELATED"/>
    <property type="match status" value="1"/>
</dbReference>
<feature type="active site" description="Proton acceptor" evidence="16">
    <location>
        <position position="1028"/>
    </location>
</feature>
<dbReference type="VEuPathDB" id="AmoebaDB:FDP41_010444"/>
<keyword evidence="17" id="KW-0479">Metal-binding</keyword>
<evidence type="ECO:0000256" key="14">
    <source>
        <dbReference type="ARBA" id="ARBA00047899"/>
    </source>
</evidence>
<dbReference type="SUPFAM" id="SSF56112">
    <property type="entry name" value="Protein kinase-like (PK-like)"/>
    <property type="match status" value="1"/>
</dbReference>
<evidence type="ECO:0000256" key="13">
    <source>
        <dbReference type="ARBA" id="ARBA00023237"/>
    </source>
</evidence>
<keyword evidence="17" id="KW-0460">Magnesium</keyword>
<evidence type="ECO:0000256" key="8">
    <source>
        <dbReference type="ARBA" id="ARBA00022729"/>
    </source>
</evidence>
<feature type="binding site" evidence="17">
    <location>
        <position position="1033"/>
    </location>
    <ligand>
        <name>Mg(2+)</name>
        <dbReference type="ChEBI" id="CHEBI:18420"/>
    </ligand>
</feature>
<dbReference type="Pfam" id="PF00069">
    <property type="entry name" value="Pkinase"/>
    <property type="match status" value="1"/>
</dbReference>
<evidence type="ECO:0000256" key="9">
    <source>
        <dbReference type="ARBA" id="ARBA00022741"/>
    </source>
</evidence>
<protein>
    <recommendedName>
        <fullName evidence="4">non-specific serine/threonine protein kinase</fullName>
        <ecNumber evidence="4">2.7.11.1</ecNumber>
    </recommendedName>
</protein>
<keyword evidence="18" id="KW-1133">Transmembrane helix</keyword>
<dbReference type="SMART" id="SM00220">
    <property type="entry name" value="S_TKc"/>
    <property type="match status" value="1"/>
</dbReference>
<keyword evidence="13" id="KW-0998">Cell outer membrane</keyword>
<dbReference type="InterPro" id="IPR011009">
    <property type="entry name" value="Kinase-like_dom_sf"/>
</dbReference>
<dbReference type="NCBIfam" id="TIGR01376">
    <property type="entry name" value="POMP_repeat"/>
    <property type="match status" value="1"/>
</dbReference>
<gene>
    <name evidence="20" type="ORF">FDP41_010444</name>
</gene>
<evidence type="ECO:0000256" key="10">
    <source>
        <dbReference type="ARBA" id="ARBA00022777"/>
    </source>
</evidence>
<dbReference type="AlphaFoldDB" id="A0A6A5CDK6"/>
<dbReference type="GeneID" id="68117659"/>
<evidence type="ECO:0000256" key="15">
    <source>
        <dbReference type="ARBA" id="ARBA00048679"/>
    </source>
</evidence>
<evidence type="ECO:0000256" key="18">
    <source>
        <dbReference type="SAM" id="Phobius"/>
    </source>
</evidence>
<dbReference type="GO" id="GO:0005524">
    <property type="term" value="F:ATP binding"/>
    <property type="evidence" value="ECO:0007669"/>
    <property type="project" value="UniProtKB-KW"/>
</dbReference>
<evidence type="ECO:0000256" key="6">
    <source>
        <dbReference type="ARBA" id="ARBA00022527"/>
    </source>
</evidence>
<dbReference type="VEuPathDB" id="AmoebaDB:NF0127580"/>
<evidence type="ECO:0000313" key="20">
    <source>
        <dbReference type="EMBL" id="KAF0983379.1"/>
    </source>
</evidence>
<dbReference type="InterPro" id="IPR008271">
    <property type="entry name" value="Ser/Thr_kinase_AS"/>
</dbReference>
<dbReference type="Proteomes" id="UP000444721">
    <property type="component" value="Unassembled WGS sequence"/>
</dbReference>
<proteinExistence type="predicted"/>
<evidence type="ECO:0000256" key="3">
    <source>
        <dbReference type="ARBA" id="ARBA00004613"/>
    </source>
</evidence>
<organism evidence="20 21">
    <name type="scientific">Naegleria fowleri</name>
    <name type="common">Brain eating amoeba</name>
    <dbReference type="NCBI Taxonomy" id="5763"/>
    <lineage>
        <taxon>Eukaryota</taxon>
        <taxon>Discoba</taxon>
        <taxon>Heterolobosea</taxon>
        <taxon>Tetramitia</taxon>
        <taxon>Eutetramitia</taxon>
        <taxon>Vahlkampfiidae</taxon>
        <taxon>Naegleria</taxon>
    </lineage>
</organism>
<accession>A0A6A5CDK6</accession>
<keyword evidence="11" id="KW-0067">ATP-binding</keyword>
<evidence type="ECO:0000256" key="4">
    <source>
        <dbReference type="ARBA" id="ARBA00012513"/>
    </source>
</evidence>
<dbReference type="GO" id="GO:0046872">
    <property type="term" value="F:metal ion binding"/>
    <property type="evidence" value="ECO:0007669"/>
    <property type="project" value="UniProtKB-KW"/>
</dbReference>
<evidence type="ECO:0000256" key="1">
    <source>
        <dbReference type="ARBA" id="ARBA00004196"/>
    </source>
</evidence>
<keyword evidence="7" id="KW-0808">Transferase</keyword>
<dbReference type="GO" id="GO:0005576">
    <property type="term" value="C:extracellular region"/>
    <property type="evidence" value="ECO:0007669"/>
    <property type="project" value="UniProtKB-SubCell"/>
</dbReference>
<dbReference type="EC" id="2.7.11.1" evidence="4"/>
<comment type="catalytic activity">
    <reaction evidence="14">
        <text>L-threonyl-[protein] + ATP = O-phospho-L-threonyl-[protein] + ADP + H(+)</text>
        <dbReference type="Rhea" id="RHEA:46608"/>
        <dbReference type="Rhea" id="RHEA-COMP:11060"/>
        <dbReference type="Rhea" id="RHEA-COMP:11605"/>
        <dbReference type="ChEBI" id="CHEBI:15378"/>
        <dbReference type="ChEBI" id="CHEBI:30013"/>
        <dbReference type="ChEBI" id="CHEBI:30616"/>
        <dbReference type="ChEBI" id="CHEBI:61977"/>
        <dbReference type="ChEBI" id="CHEBI:456216"/>
        <dbReference type="EC" id="2.7.11.1"/>
    </reaction>
</comment>
<keyword evidence="18" id="KW-0812">Transmembrane</keyword>
<dbReference type="VEuPathDB" id="AmoebaDB:NfTy_012210"/>
<dbReference type="PROSITE" id="PS00108">
    <property type="entry name" value="PROTEIN_KINASE_ST"/>
    <property type="match status" value="1"/>
</dbReference>
<evidence type="ECO:0000256" key="16">
    <source>
        <dbReference type="PIRSR" id="PIRSR000615-1"/>
    </source>
</evidence>
<dbReference type="RefSeq" id="XP_044568092.1">
    <property type="nucleotide sequence ID" value="XM_044700743.1"/>
</dbReference>
<dbReference type="InterPro" id="IPR051681">
    <property type="entry name" value="Ser/Thr_Kinases-Pseudokinases"/>
</dbReference>
<keyword evidence="10" id="KW-0418">Kinase</keyword>
<keyword evidence="5" id="KW-0964">Secreted</keyword>
<keyword evidence="21" id="KW-1185">Reference proteome</keyword>
<dbReference type="PANTHER" id="PTHR44329:SF288">
    <property type="entry name" value="MITOGEN-ACTIVATED PROTEIN KINASE KINASE KINASE 20"/>
    <property type="match status" value="1"/>
</dbReference>
<comment type="subcellular location">
    <subcellularLocation>
        <location evidence="1">Cell envelope</location>
    </subcellularLocation>
    <subcellularLocation>
        <location evidence="2">Cell outer membrane</location>
    </subcellularLocation>
    <subcellularLocation>
        <location evidence="3">Secreted</location>
    </subcellularLocation>
</comment>
<dbReference type="OrthoDB" id="4062651at2759"/>